<protein>
    <recommendedName>
        <fullName evidence="2">beta-glucosidase</fullName>
        <ecNumber evidence="2">3.2.1.21</ecNumber>
    </recommendedName>
</protein>
<dbReference type="Proteomes" id="UP000695000">
    <property type="component" value="Unplaced"/>
</dbReference>
<keyword evidence="8" id="KW-0732">Signal</keyword>
<gene>
    <name evidence="10" type="primary">LOC108558430</name>
</gene>
<dbReference type="InterPro" id="IPR018120">
    <property type="entry name" value="Glyco_hydro_1_AS"/>
</dbReference>
<evidence type="ECO:0000256" key="6">
    <source>
        <dbReference type="RuleBase" id="RU003690"/>
    </source>
</evidence>
<dbReference type="PROSITE" id="PS00572">
    <property type="entry name" value="GLYCOSYL_HYDROL_F1_1"/>
    <property type="match status" value="1"/>
</dbReference>
<feature type="signal peptide" evidence="8">
    <location>
        <begin position="1"/>
        <end position="18"/>
    </location>
</feature>
<dbReference type="InterPro" id="IPR017853">
    <property type="entry name" value="GH"/>
</dbReference>
<dbReference type="InterPro" id="IPR001360">
    <property type="entry name" value="Glyco_hydro_1"/>
</dbReference>
<dbReference type="InterPro" id="IPR033132">
    <property type="entry name" value="GH_1_N_CS"/>
</dbReference>
<keyword evidence="4 7" id="KW-0326">Glycosidase</keyword>
<dbReference type="RefSeq" id="XP_017770832.1">
    <property type="nucleotide sequence ID" value="XM_017915343.1"/>
</dbReference>
<evidence type="ECO:0000256" key="7">
    <source>
        <dbReference type="RuleBase" id="RU004468"/>
    </source>
</evidence>
<keyword evidence="3 7" id="KW-0378">Hydrolase</keyword>
<feature type="active site" description="Nucleophile" evidence="5">
    <location>
        <position position="409"/>
    </location>
</feature>
<organism evidence="9 10">
    <name type="scientific">Nicrophorus vespilloides</name>
    <name type="common">Boreal carrion beetle</name>
    <dbReference type="NCBI Taxonomy" id="110193"/>
    <lineage>
        <taxon>Eukaryota</taxon>
        <taxon>Metazoa</taxon>
        <taxon>Ecdysozoa</taxon>
        <taxon>Arthropoda</taxon>
        <taxon>Hexapoda</taxon>
        <taxon>Insecta</taxon>
        <taxon>Pterygota</taxon>
        <taxon>Neoptera</taxon>
        <taxon>Endopterygota</taxon>
        <taxon>Coleoptera</taxon>
        <taxon>Polyphaga</taxon>
        <taxon>Staphyliniformia</taxon>
        <taxon>Silphidae</taxon>
        <taxon>Nicrophorinae</taxon>
        <taxon>Nicrophorus</taxon>
    </lineage>
</organism>
<dbReference type="PANTHER" id="PTHR10353">
    <property type="entry name" value="GLYCOSYL HYDROLASE"/>
    <property type="match status" value="1"/>
</dbReference>
<evidence type="ECO:0000256" key="3">
    <source>
        <dbReference type="ARBA" id="ARBA00022801"/>
    </source>
</evidence>
<name>A0ABM1M8D2_NICVS</name>
<dbReference type="EC" id="3.2.1.21" evidence="2"/>
<evidence type="ECO:0000256" key="8">
    <source>
        <dbReference type="SAM" id="SignalP"/>
    </source>
</evidence>
<dbReference type="Gene3D" id="3.20.20.80">
    <property type="entry name" value="Glycosidases"/>
    <property type="match status" value="1"/>
</dbReference>
<dbReference type="SUPFAM" id="SSF51445">
    <property type="entry name" value="(Trans)glycosidases"/>
    <property type="match status" value="1"/>
</dbReference>
<accession>A0ABM1M8D2</accession>
<evidence type="ECO:0000256" key="5">
    <source>
        <dbReference type="PROSITE-ProRule" id="PRU10055"/>
    </source>
</evidence>
<proteinExistence type="inferred from homology"/>
<keyword evidence="9" id="KW-1185">Reference proteome</keyword>
<sequence length="549" mass="63047">MKLVLGVIFVAIFGYELTQYYCSNSRGEPLSNYTFPDDFKFGVATASYQVEGAWNLNGKGENVWDRYTHTHPEKIVDGSTGDIACDSYHKYKEDVALCKELGVDFYRFSISWSRLLPTGFISKVNRDGSDYYSKLIDELLSKGIEPMVTMFHWDLPQPLQDLGGWANPKLQDYFYDYARLLLQLYGDRVKYWITFNEPKNVCRFAYGGPLLAPAVDSKAVGIYECAHTILKSHGQVYKMYDEEFRRSPEGKMGISLDMMFWMVPATDSELDKEAAERSLQFNFGWFANPIFGSGDYPEVMKKFVGRRSSFEGFKQSRLPTFSKEELDEIKGSADFLGLNMYSAIEASHVEFENSTDEISMDVDIQASYKFQPEWETAASWWLKVVPWAFKDTLTWVKRTYENPTIIITENGISDKGGNEDYNRVKFYELYLNAMLEAMNEEDVNVIGYTAWSLIDNFEWSDGYTNRFGLYSVDFESPERTRSPKLSAKSYKEIIARRRLPEETVQIPITQRLSARLSLDEVVPSSSTALTHSIQLTLILILTALLHSIH</sequence>
<reference evidence="10" key="1">
    <citation type="submission" date="2025-08" db="UniProtKB">
        <authorList>
            <consortium name="RefSeq"/>
        </authorList>
    </citation>
    <scope>IDENTIFICATION</scope>
    <source>
        <tissue evidence="10">Whole Larva</tissue>
    </source>
</reference>
<evidence type="ECO:0000256" key="4">
    <source>
        <dbReference type="ARBA" id="ARBA00023295"/>
    </source>
</evidence>
<dbReference type="PROSITE" id="PS00653">
    <property type="entry name" value="GLYCOSYL_HYDROL_F1_2"/>
    <property type="match status" value="1"/>
</dbReference>
<feature type="chain" id="PRO_5045194170" description="beta-glucosidase" evidence="8">
    <location>
        <begin position="19"/>
        <end position="549"/>
    </location>
</feature>
<comment type="similarity">
    <text evidence="1 6">Belongs to the glycosyl hydrolase 1 family.</text>
</comment>
<evidence type="ECO:0000313" key="9">
    <source>
        <dbReference type="Proteomes" id="UP000695000"/>
    </source>
</evidence>
<evidence type="ECO:0000313" key="10">
    <source>
        <dbReference type="RefSeq" id="XP_017770832.1"/>
    </source>
</evidence>
<dbReference type="PRINTS" id="PR00131">
    <property type="entry name" value="GLHYDRLASE1"/>
</dbReference>
<evidence type="ECO:0000256" key="1">
    <source>
        <dbReference type="ARBA" id="ARBA00010838"/>
    </source>
</evidence>
<dbReference type="Pfam" id="PF00232">
    <property type="entry name" value="Glyco_hydro_1"/>
    <property type="match status" value="1"/>
</dbReference>
<dbReference type="PANTHER" id="PTHR10353:SF36">
    <property type="entry name" value="LP05116P"/>
    <property type="match status" value="1"/>
</dbReference>
<evidence type="ECO:0000256" key="2">
    <source>
        <dbReference type="ARBA" id="ARBA00012744"/>
    </source>
</evidence>
<dbReference type="GeneID" id="108558430"/>